<sequence length="92" mass="9931">MPYASAMPIRRITGPYAGHYVAARAEYRHGGWQGFAKVFDYRPVAGADFDTAPGAVADVVGSWVEAPSELDAVQSAERVARNFIAQLTEDDA</sequence>
<evidence type="ECO:0000313" key="2">
    <source>
        <dbReference type="Proteomes" id="UP001500279"/>
    </source>
</evidence>
<accession>A0ABP3UV58</accession>
<dbReference type="EMBL" id="BAAAEW010000004">
    <property type="protein sequence ID" value="GAA0742260.1"/>
    <property type="molecule type" value="Genomic_DNA"/>
</dbReference>
<organism evidence="1 2">
    <name type="scientific">Ideonella azotifigens</name>
    <dbReference type="NCBI Taxonomy" id="513160"/>
    <lineage>
        <taxon>Bacteria</taxon>
        <taxon>Pseudomonadati</taxon>
        <taxon>Pseudomonadota</taxon>
        <taxon>Betaproteobacteria</taxon>
        <taxon>Burkholderiales</taxon>
        <taxon>Sphaerotilaceae</taxon>
        <taxon>Ideonella</taxon>
    </lineage>
</organism>
<protein>
    <submittedName>
        <fullName evidence="1">Uncharacterized protein</fullName>
    </submittedName>
</protein>
<gene>
    <name evidence="1" type="ORF">GCM10009107_05620</name>
</gene>
<name>A0ABP3UV58_9BURK</name>
<evidence type="ECO:0000313" key="1">
    <source>
        <dbReference type="EMBL" id="GAA0742260.1"/>
    </source>
</evidence>
<keyword evidence="2" id="KW-1185">Reference proteome</keyword>
<comment type="caution">
    <text evidence="1">The sequence shown here is derived from an EMBL/GenBank/DDBJ whole genome shotgun (WGS) entry which is preliminary data.</text>
</comment>
<dbReference type="Proteomes" id="UP001500279">
    <property type="component" value="Unassembled WGS sequence"/>
</dbReference>
<reference evidence="2" key="1">
    <citation type="journal article" date="2019" name="Int. J. Syst. Evol. Microbiol.">
        <title>The Global Catalogue of Microorganisms (GCM) 10K type strain sequencing project: providing services to taxonomists for standard genome sequencing and annotation.</title>
        <authorList>
            <consortium name="The Broad Institute Genomics Platform"/>
            <consortium name="The Broad Institute Genome Sequencing Center for Infectious Disease"/>
            <person name="Wu L."/>
            <person name="Ma J."/>
        </authorList>
    </citation>
    <scope>NUCLEOTIDE SEQUENCE [LARGE SCALE GENOMIC DNA]</scope>
    <source>
        <strain evidence="2">JCM 15503</strain>
    </source>
</reference>
<proteinExistence type="predicted"/>